<dbReference type="InterPro" id="IPR050190">
    <property type="entry name" value="UPF0213_domain"/>
</dbReference>
<evidence type="ECO:0000256" key="1">
    <source>
        <dbReference type="ARBA" id="ARBA00007435"/>
    </source>
</evidence>
<dbReference type="SUPFAM" id="SSF82771">
    <property type="entry name" value="GIY-YIG endonuclease"/>
    <property type="match status" value="1"/>
</dbReference>
<protein>
    <submittedName>
        <fullName evidence="3">GIY-YIG nuclease superfamily protein</fullName>
    </submittedName>
</protein>
<dbReference type="InterPro" id="IPR000305">
    <property type="entry name" value="GIY-YIG_endonuc"/>
</dbReference>
<dbReference type="InterPro" id="IPR035901">
    <property type="entry name" value="GIY-YIG_endonuc_sf"/>
</dbReference>
<gene>
    <name evidence="3" type="ORF">PMAL9190_02004</name>
</gene>
<dbReference type="Pfam" id="PF01541">
    <property type="entry name" value="GIY-YIG"/>
    <property type="match status" value="1"/>
</dbReference>
<feature type="domain" description="GIY-YIG" evidence="2">
    <location>
        <begin position="3"/>
        <end position="79"/>
    </location>
</feature>
<dbReference type="SMART" id="SM00465">
    <property type="entry name" value="GIYc"/>
    <property type="match status" value="1"/>
</dbReference>
<reference evidence="4" key="1">
    <citation type="submission" date="2017-06" db="EMBL/GenBank/DDBJ databases">
        <authorList>
            <person name="Rodrigo-Torres L."/>
            <person name="Arahal R.D."/>
            <person name="Lucena T."/>
        </authorList>
    </citation>
    <scope>NUCLEOTIDE SEQUENCE [LARGE SCALE GENOMIC DNA]</scope>
    <source>
        <strain evidence="4">CECT 9190</strain>
    </source>
</reference>
<dbReference type="CDD" id="cd10448">
    <property type="entry name" value="GIY-YIG_unchar_3"/>
    <property type="match status" value="1"/>
</dbReference>
<comment type="similarity">
    <text evidence="1">Belongs to the UPF0213 family.</text>
</comment>
<dbReference type="EMBL" id="FYAK01000003">
    <property type="protein sequence ID" value="SMY35635.1"/>
    <property type="molecule type" value="Genomic_DNA"/>
</dbReference>
<organism evidence="3 4">
    <name type="scientific">Photobacterium malacitanum</name>
    <dbReference type="NCBI Taxonomy" id="2204294"/>
    <lineage>
        <taxon>Bacteria</taxon>
        <taxon>Pseudomonadati</taxon>
        <taxon>Pseudomonadota</taxon>
        <taxon>Gammaproteobacteria</taxon>
        <taxon>Vibrionales</taxon>
        <taxon>Vibrionaceae</taxon>
        <taxon>Photobacterium</taxon>
    </lineage>
</organism>
<dbReference type="PANTHER" id="PTHR34477">
    <property type="entry name" value="UPF0213 PROTEIN YHBQ"/>
    <property type="match status" value="1"/>
</dbReference>
<name>A0A1Y6MGC7_9GAMM</name>
<evidence type="ECO:0000259" key="2">
    <source>
        <dbReference type="PROSITE" id="PS50164"/>
    </source>
</evidence>
<dbReference type="Proteomes" id="UP000195963">
    <property type="component" value="Unassembled WGS sequence"/>
</dbReference>
<dbReference type="Gene3D" id="3.40.1440.10">
    <property type="entry name" value="GIY-YIG endonuclease"/>
    <property type="match status" value="1"/>
</dbReference>
<proteinExistence type="inferred from homology"/>
<sequence length="96" mass="11429">MNKEPAVYILASANKQVLYVGVTSQLVTRVWQHKNNLVSGFSKKYQVHHLVHYEQFDTMLVAIEREKQLKKWCRAWKEQLIIDNNPQWLDLYDSLL</sequence>
<dbReference type="PANTHER" id="PTHR34477:SF5">
    <property type="entry name" value="BSL5627 PROTEIN"/>
    <property type="match status" value="1"/>
</dbReference>
<dbReference type="AlphaFoldDB" id="A0A1Y6MGC7"/>
<dbReference type="PROSITE" id="PS50164">
    <property type="entry name" value="GIY_YIG"/>
    <property type="match status" value="1"/>
</dbReference>
<dbReference type="RefSeq" id="WP_087845062.1">
    <property type="nucleotide sequence ID" value="NZ_FYAK01000003.1"/>
</dbReference>
<keyword evidence="4" id="KW-1185">Reference proteome</keyword>
<evidence type="ECO:0000313" key="3">
    <source>
        <dbReference type="EMBL" id="SMY35635.1"/>
    </source>
</evidence>
<evidence type="ECO:0000313" key="4">
    <source>
        <dbReference type="Proteomes" id="UP000195963"/>
    </source>
</evidence>
<accession>A0A1Y6MGC7</accession>